<dbReference type="InterPro" id="IPR036465">
    <property type="entry name" value="vWFA_dom_sf"/>
</dbReference>
<name>A0A7W6DB91_9HYPH</name>
<proteinExistence type="predicted"/>
<dbReference type="EMBL" id="JACIEE010000002">
    <property type="protein sequence ID" value="MBB3975734.1"/>
    <property type="molecule type" value="Genomic_DNA"/>
</dbReference>
<dbReference type="Gene3D" id="3.40.50.410">
    <property type="entry name" value="von Willebrand factor, type A domain"/>
    <property type="match status" value="1"/>
</dbReference>
<dbReference type="AlphaFoldDB" id="A0A7W6DB91"/>
<reference evidence="2 3" key="1">
    <citation type="submission" date="2020-08" db="EMBL/GenBank/DDBJ databases">
        <title>Genomic Encyclopedia of Type Strains, Phase IV (KMG-IV): sequencing the most valuable type-strain genomes for metagenomic binning, comparative biology and taxonomic classification.</title>
        <authorList>
            <person name="Goeker M."/>
        </authorList>
    </citation>
    <scope>NUCLEOTIDE SEQUENCE [LARGE SCALE GENOMIC DNA]</scope>
    <source>
        <strain evidence="2 3">DSM 100211</strain>
    </source>
</reference>
<dbReference type="RefSeq" id="WP_183799743.1">
    <property type="nucleotide sequence ID" value="NZ_JACIEE010000002.1"/>
</dbReference>
<sequence length="424" mass="45819">MTSPDGRGDGRGGHDGQDSGAKVNRRLATHSRRLLALPSLPVSRSLPRACAPFMAFVQALRANGFAIAPEQATSFLAAVALVGPKSMEHIRQAGIATLAPPPERRGAFDALFRAIFFGDASLSAIGDDEDEETRIRDAGDKDERREIPLKQEKGGAIFSATEQLSVRSFATGGDAALHGFRRSLARALPVRRTFRHLKATSGGSIDLRRSMREIVRGDGDVPSPDFRRRQSVPRRLVLLIDVSGSMKQHTENYLRVAHAAVQATGTAEVFTIGTRLTRITRTLRIRDRDRASALAAAAVADWDGGTRIGPALLAFLSVPRFAALSRGASVILLSDGLERGDHLALETAMRRLSARAFRLSLASPLAGDARFRPETAALAAILPFLDDLVDGSSISALTDFILSLGRPAPRAEAIWGRKKHDRHR</sequence>
<dbReference type="PIRSF" id="PIRSF010256">
    <property type="entry name" value="CoxE_vWa"/>
    <property type="match status" value="1"/>
</dbReference>
<evidence type="ECO:0000256" key="1">
    <source>
        <dbReference type="SAM" id="MobiDB-lite"/>
    </source>
</evidence>
<dbReference type="Proteomes" id="UP000574761">
    <property type="component" value="Unassembled WGS sequence"/>
</dbReference>
<dbReference type="PANTHER" id="PTHR39338">
    <property type="entry name" value="BLL5662 PROTEIN-RELATED"/>
    <property type="match status" value="1"/>
</dbReference>
<keyword evidence="3" id="KW-1185">Reference proteome</keyword>
<evidence type="ECO:0008006" key="4">
    <source>
        <dbReference type="Google" id="ProtNLM"/>
    </source>
</evidence>
<feature type="compositionally biased region" description="Basic and acidic residues" evidence="1">
    <location>
        <begin position="1"/>
        <end position="17"/>
    </location>
</feature>
<evidence type="ECO:0000313" key="3">
    <source>
        <dbReference type="Proteomes" id="UP000574761"/>
    </source>
</evidence>
<dbReference type="CDD" id="cd00198">
    <property type="entry name" value="vWFA"/>
    <property type="match status" value="1"/>
</dbReference>
<dbReference type="PANTHER" id="PTHR39338:SF6">
    <property type="entry name" value="BLL5662 PROTEIN"/>
    <property type="match status" value="1"/>
</dbReference>
<dbReference type="SUPFAM" id="SSF53300">
    <property type="entry name" value="vWA-like"/>
    <property type="match status" value="1"/>
</dbReference>
<organism evidence="2 3">
    <name type="scientific">Mycoplana azooxidifex</name>
    <dbReference type="NCBI Taxonomy" id="1636188"/>
    <lineage>
        <taxon>Bacteria</taxon>
        <taxon>Pseudomonadati</taxon>
        <taxon>Pseudomonadota</taxon>
        <taxon>Alphaproteobacteria</taxon>
        <taxon>Hyphomicrobiales</taxon>
        <taxon>Rhizobiaceae</taxon>
        <taxon>Mycoplana</taxon>
    </lineage>
</organism>
<accession>A0A7W6DB91</accession>
<dbReference type="InterPro" id="IPR008912">
    <property type="entry name" value="Uncharacterised_CoxE"/>
</dbReference>
<comment type="caution">
    <text evidence="2">The sequence shown here is derived from an EMBL/GenBank/DDBJ whole genome shotgun (WGS) entry which is preliminary data.</text>
</comment>
<protein>
    <recommendedName>
        <fullName evidence="4">VWA domain-containing protein</fullName>
    </recommendedName>
</protein>
<gene>
    <name evidence="2" type="ORF">GGQ64_000921</name>
</gene>
<dbReference type="Pfam" id="PF05762">
    <property type="entry name" value="VWA_CoxE"/>
    <property type="match status" value="1"/>
</dbReference>
<evidence type="ECO:0000313" key="2">
    <source>
        <dbReference type="EMBL" id="MBB3975734.1"/>
    </source>
</evidence>
<dbReference type="InterPro" id="IPR011195">
    <property type="entry name" value="UCP010256"/>
</dbReference>
<feature type="region of interest" description="Disordered" evidence="1">
    <location>
        <begin position="1"/>
        <end position="21"/>
    </location>
</feature>